<keyword evidence="2" id="KW-1133">Transmembrane helix</keyword>
<feature type="transmembrane region" description="Helical" evidence="2">
    <location>
        <begin position="30"/>
        <end position="51"/>
    </location>
</feature>
<gene>
    <name evidence="3" type="ORF">I6H47_16945</name>
</gene>
<dbReference type="RefSeq" id="WP_198499462.1">
    <property type="nucleotide sequence ID" value="NZ_CP065989.1"/>
</dbReference>
<evidence type="ECO:0000313" key="4">
    <source>
        <dbReference type="Proteomes" id="UP000595374"/>
    </source>
</evidence>
<evidence type="ECO:0008006" key="5">
    <source>
        <dbReference type="Google" id="ProtNLM"/>
    </source>
</evidence>
<feature type="transmembrane region" description="Helical" evidence="2">
    <location>
        <begin position="96"/>
        <end position="117"/>
    </location>
</feature>
<name>A0A7T3ZZ65_9MICO</name>
<feature type="transmembrane region" description="Helical" evidence="2">
    <location>
        <begin position="124"/>
        <end position="144"/>
    </location>
</feature>
<feature type="transmembrane region" description="Helical" evidence="2">
    <location>
        <begin position="173"/>
        <end position="188"/>
    </location>
</feature>
<proteinExistence type="predicted"/>
<evidence type="ECO:0000256" key="1">
    <source>
        <dbReference type="SAM" id="MobiDB-lite"/>
    </source>
</evidence>
<keyword evidence="2" id="KW-0472">Membrane</keyword>
<feature type="transmembrane region" description="Helical" evidence="2">
    <location>
        <begin position="224"/>
        <end position="251"/>
    </location>
</feature>
<organism evidence="3 4">
    <name type="scientific">Brevibacterium casei</name>
    <dbReference type="NCBI Taxonomy" id="33889"/>
    <lineage>
        <taxon>Bacteria</taxon>
        <taxon>Bacillati</taxon>
        <taxon>Actinomycetota</taxon>
        <taxon>Actinomycetes</taxon>
        <taxon>Micrococcales</taxon>
        <taxon>Brevibacteriaceae</taxon>
        <taxon>Brevibacterium</taxon>
    </lineage>
</organism>
<dbReference type="Proteomes" id="UP000595374">
    <property type="component" value="Chromosome"/>
</dbReference>
<feature type="transmembrane region" description="Helical" evidence="2">
    <location>
        <begin position="427"/>
        <end position="447"/>
    </location>
</feature>
<sequence>MLSPEISPASTRDGVDSTTRPDYRSARARIHLALLIVVTGLLAVGTSVVFAPGGMNPDTRWQLLQVLGNEPLSDWHPAIMTITWMWLAELTGHASAVLYVQVLLMFVTGFGFALYLFDVTRSRAWSWVGLLFLLAPHLFTYIGVLWKDTQMAEMFFAAVVCALLAQRFKRLRWILLIIGLLALTYGTAVRKNAFFAVLPLIYLLSFSVFAIRSARPRTTWRQRLLSPAFAATTAAVLVLVLGSGAILNAIYQPLKTHQVSQVMLDDVVFTVPGSELRTTEMDPQLRENLLAAQKVCREKDAYEDSYWRCYGRGADGIYTAIEHVDELQDLWMRTVLTRPDRYLLYRTQTFSHLLFDNYTDWDGTTVENDLGWETKYKQANDAAETYVEKFGARDLSWLFTGWFWLLAAVLGLVCVRHVRRLEASSGVAHLTTTVTTLSLSSLIYIVGYFPIVPANHFRYIYWPALAMSMAVIMLAAAGSLAWKAKRRSAPADPGAGADPAESTP</sequence>
<feature type="transmembrane region" description="Helical" evidence="2">
    <location>
        <begin position="395"/>
        <end position="415"/>
    </location>
</feature>
<protein>
    <recommendedName>
        <fullName evidence="5">Glycosyltransferase RgtA/B/C/D-like domain-containing protein</fullName>
    </recommendedName>
</protein>
<keyword evidence="2" id="KW-0812">Transmembrane</keyword>
<evidence type="ECO:0000313" key="3">
    <source>
        <dbReference type="EMBL" id="QQB14394.1"/>
    </source>
</evidence>
<evidence type="ECO:0000256" key="2">
    <source>
        <dbReference type="SAM" id="Phobius"/>
    </source>
</evidence>
<accession>A0A7T3ZZ65</accession>
<dbReference type="EMBL" id="CP065989">
    <property type="protein sequence ID" value="QQB14394.1"/>
    <property type="molecule type" value="Genomic_DNA"/>
</dbReference>
<feature type="transmembrane region" description="Helical" evidence="2">
    <location>
        <begin position="150"/>
        <end position="166"/>
    </location>
</feature>
<reference evidence="3 4" key="1">
    <citation type="submission" date="2020-12" db="EMBL/GenBank/DDBJ databases">
        <title>FDA dAtabase for Regulatory Grade micrObial Sequences (FDA-ARGOS): Supporting development and validation of Infectious Disease Dx tests.</title>
        <authorList>
            <person name="Sproer C."/>
            <person name="Gronow S."/>
            <person name="Severitt S."/>
            <person name="Schroder I."/>
            <person name="Tallon L."/>
            <person name="Sadzewicz L."/>
            <person name="Zhao X."/>
            <person name="Boylan J."/>
            <person name="Ott S."/>
            <person name="Bowen H."/>
            <person name="Vavikolanu K."/>
            <person name="Mehta A."/>
            <person name="Aluvathingal J."/>
            <person name="Nadendla S."/>
            <person name="Lowell S."/>
            <person name="Myers T."/>
            <person name="Yan Y."/>
            <person name="Sichtig H."/>
        </authorList>
    </citation>
    <scope>NUCLEOTIDE SEQUENCE [LARGE SCALE GENOMIC DNA]</scope>
    <source>
        <strain evidence="3 4">FDAARGOS_990</strain>
    </source>
</reference>
<feature type="transmembrane region" description="Helical" evidence="2">
    <location>
        <begin position="459"/>
        <end position="482"/>
    </location>
</feature>
<feature type="region of interest" description="Disordered" evidence="1">
    <location>
        <begin position="1"/>
        <end position="20"/>
    </location>
</feature>
<dbReference type="AlphaFoldDB" id="A0A7T3ZZ65"/>
<feature type="transmembrane region" description="Helical" evidence="2">
    <location>
        <begin position="194"/>
        <end position="212"/>
    </location>
</feature>